<reference evidence="2" key="1">
    <citation type="submission" date="2021-01" db="EMBL/GenBank/DDBJ databases">
        <authorList>
            <person name="Corre E."/>
            <person name="Pelletier E."/>
            <person name="Niang G."/>
            <person name="Scheremetjew M."/>
            <person name="Finn R."/>
            <person name="Kale V."/>
            <person name="Holt S."/>
            <person name="Cochrane G."/>
            <person name="Meng A."/>
            <person name="Brown T."/>
            <person name="Cohen L."/>
        </authorList>
    </citation>
    <scope>NUCLEOTIDE SEQUENCE</scope>
    <source>
        <strain evidence="2">UTEX LB 2760</strain>
    </source>
</reference>
<accession>A0A7S0G2X2</accession>
<evidence type="ECO:0000313" key="2">
    <source>
        <dbReference type="EMBL" id="CAD8394204.1"/>
    </source>
</evidence>
<dbReference type="AlphaFoldDB" id="A0A7S0G2X2"/>
<name>A0A7S0G2X2_9RHOD</name>
<proteinExistence type="predicted"/>
<feature type="domain" description="DNA replication licensing factor MCM2-like winged-helix" evidence="1">
    <location>
        <begin position="31"/>
        <end position="103"/>
    </location>
</feature>
<protein>
    <recommendedName>
        <fullName evidence="1">DNA replication licensing factor MCM2-like winged-helix domain-containing protein</fullName>
    </recommendedName>
</protein>
<dbReference type="EMBL" id="HBEK01007742">
    <property type="protein sequence ID" value="CAD8394204.1"/>
    <property type="molecule type" value="Transcribed_RNA"/>
</dbReference>
<dbReference type="InterPro" id="IPR059098">
    <property type="entry name" value="WHD_MCM2"/>
</dbReference>
<organism evidence="2">
    <name type="scientific">Rhodosorus marinus</name>
    <dbReference type="NCBI Taxonomy" id="101924"/>
    <lineage>
        <taxon>Eukaryota</taxon>
        <taxon>Rhodophyta</taxon>
        <taxon>Stylonematophyceae</taxon>
        <taxon>Stylonematales</taxon>
        <taxon>Stylonemataceae</taxon>
        <taxon>Rhodosorus</taxon>
    </lineage>
</organism>
<dbReference type="Pfam" id="PF23669">
    <property type="entry name" value="WHD_MCM2"/>
    <property type="match status" value="1"/>
</dbReference>
<sequence length="108" mass="12641">MLESFFQSQKFSVMRGLKRKFFKYLTYYRNDFELLFYLVGRLVRDYLTSHGTVTDDSGEVNVEIDLADFNARAREMGIANTGEFLSSKAFKDRGFSVNQDTRRILKVL</sequence>
<gene>
    <name evidence="2" type="ORF">RMAR0315_LOCUS4189</name>
</gene>
<evidence type="ECO:0000259" key="1">
    <source>
        <dbReference type="Pfam" id="PF23669"/>
    </source>
</evidence>